<keyword evidence="5 10" id="KW-0808">Transferase</keyword>
<dbReference type="PANTHER" id="PTHR11806">
    <property type="entry name" value="GLUCOSE INHIBITED DIVISION PROTEIN A"/>
    <property type="match status" value="1"/>
</dbReference>
<comment type="similarity">
    <text evidence="10">Belongs to the MnmG family. TrmFO subfamily.</text>
</comment>
<dbReference type="GO" id="GO:0030488">
    <property type="term" value="P:tRNA methylation"/>
    <property type="evidence" value="ECO:0007669"/>
    <property type="project" value="TreeGrafter"/>
</dbReference>
<evidence type="ECO:0000256" key="7">
    <source>
        <dbReference type="ARBA" id="ARBA00022827"/>
    </source>
</evidence>
<evidence type="ECO:0000256" key="1">
    <source>
        <dbReference type="ARBA" id="ARBA00001974"/>
    </source>
</evidence>
<keyword evidence="9 10" id="KW-0520">NAD</keyword>
<comment type="catalytic activity">
    <reaction evidence="10">
        <text>uridine(54) in tRNA + (6R)-5,10-methylene-5,6,7,8-tetrahydrofolate + NADH + H(+) = 5-methyluridine(54) in tRNA + (6S)-5,6,7,8-tetrahydrofolate + NAD(+)</text>
        <dbReference type="Rhea" id="RHEA:16873"/>
        <dbReference type="Rhea" id="RHEA-COMP:10167"/>
        <dbReference type="Rhea" id="RHEA-COMP:10193"/>
        <dbReference type="ChEBI" id="CHEBI:15378"/>
        <dbReference type="ChEBI" id="CHEBI:15636"/>
        <dbReference type="ChEBI" id="CHEBI:57453"/>
        <dbReference type="ChEBI" id="CHEBI:57540"/>
        <dbReference type="ChEBI" id="CHEBI:57945"/>
        <dbReference type="ChEBI" id="CHEBI:65315"/>
        <dbReference type="ChEBI" id="CHEBI:74447"/>
        <dbReference type="EC" id="2.1.1.74"/>
    </reaction>
</comment>
<evidence type="ECO:0000259" key="11">
    <source>
        <dbReference type="Pfam" id="PF01134"/>
    </source>
</evidence>
<comment type="catalytic activity">
    <reaction evidence="10">
        <text>uridine(54) in tRNA + (6R)-5,10-methylene-5,6,7,8-tetrahydrofolate + NADPH + H(+) = 5-methyluridine(54) in tRNA + (6S)-5,6,7,8-tetrahydrofolate + NADP(+)</text>
        <dbReference type="Rhea" id="RHEA:62372"/>
        <dbReference type="Rhea" id="RHEA-COMP:10167"/>
        <dbReference type="Rhea" id="RHEA-COMP:10193"/>
        <dbReference type="ChEBI" id="CHEBI:15378"/>
        <dbReference type="ChEBI" id="CHEBI:15636"/>
        <dbReference type="ChEBI" id="CHEBI:57453"/>
        <dbReference type="ChEBI" id="CHEBI:57783"/>
        <dbReference type="ChEBI" id="CHEBI:58349"/>
        <dbReference type="ChEBI" id="CHEBI:65315"/>
        <dbReference type="ChEBI" id="CHEBI:74447"/>
        <dbReference type="EC" id="2.1.1.74"/>
    </reaction>
</comment>
<comment type="cofactor">
    <cofactor evidence="1 10">
        <name>FAD</name>
        <dbReference type="ChEBI" id="CHEBI:57692"/>
    </cofactor>
</comment>
<keyword evidence="4 10" id="KW-0285">Flavoprotein</keyword>
<evidence type="ECO:0000256" key="3">
    <source>
        <dbReference type="ARBA" id="ARBA00022603"/>
    </source>
</evidence>
<evidence type="ECO:0000256" key="5">
    <source>
        <dbReference type="ARBA" id="ARBA00022679"/>
    </source>
</evidence>
<comment type="caution">
    <text evidence="12">The sequence shown here is derived from an EMBL/GenBank/DDBJ whole genome shotgun (WGS) entry which is preliminary data.</text>
</comment>
<dbReference type="EMBL" id="JACHEB010000007">
    <property type="protein sequence ID" value="MBB5329589.1"/>
    <property type="molecule type" value="Genomic_DNA"/>
</dbReference>
<dbReference type="NCBIfam" id="TIGR00137">
    <property type="entry name" value="gid_trmFO"/>
    <property type="match status" value="1"/>
</dbReference>
<dbReference type="AlphaFoldDB" id="A0A9X0U4N0"/>
<dbReference type="SUPFAM" id="SSF51905">
    <property type="entry name" value="FAD/NAD(P)-binding domain"/>
    <property type="match status" value="1"/>
</dbReference>
<accession>A0A9X0U4N0</accession>
<evidence type="ECO:0000256" key="9">
    <source>
        <dbReference type="ARBA" id="ARBA00023027"/>
    </source>
</evidence>
<organism evidence="12 13">
    <name type="scientific">Tunturiibacter gelidiferens</name>
    <dbReference type="NCBI Taxonomy" id="3069689"/>
    <lineage>
        <taxon>Bacteria</taxon>
        <taxon>Pseudomonadati</taxon>
        <taxon>Acidobacteriota</taxon>
        <taxon>Terriglobia</taxon>
        <taxon>Terriglobales</taxon>
        <taxon>Acidobacteriaceae</taxon>
        <taxon>Tunturiibacter</taxon>
    </lineage>
</organism>
<proteinExistence type="inferred from homology"/>
<sequence length="453" mass="50213">MTAKRIRIIGGGLAGPEAALQAAKRGCEVDLYEMRPTRSTEAHQTSDFAELVCSNSLKSESENTAPWLLKQEMRQAGSILLAEADATAVPAGHALAVDRVEFSKRVAERIAAEPRIRVHREEVTSLDEQATDTLTILASGPLTSPALAAELQRLTGSDHLAFYDSISPIVDATSIDMSKVYFAARYDKGTADYINCPFTKEEYDRFMDALTTAEAVESKDWEKFPVTGTPEKLQYFEGCLPIEETARRGRDTLRFGPMKPVGLTDPKTGRWPYAAVQLRQENLRADSYNLVGFQNHLKYGEQNRVLKLIPGLENATFLRYGQIHRNTYIHAPSLLTETLQLKAHPRIMIAGQLSGVEGYTESIASGMLAGIYAAAIANGNAPQPAPRLSANGSLTHYITHAETKKFQPANITFDLLPPLEEDLRKKIRDKKERHKIQCDRALAAWNEWLGSSR</sequence>
<dbReference type="GO" id="GO:0047151">
    <property type="term" value="F:tRNA (uracil(54)-C5)-methyltransferase activity, 5,10-methylenetetrahydrofolate-dependent"/>
    <property type="evidence" value="ECO:0007669"/>
    <property type="project" value="UniProtKB-UniRule"/>
</dbReference>
<dbReference type="RefSeq" id="WP_183978212.1">
    <property type="nucleotide sequence ID" value="NZ_JACHEB010000007.1"/>
</dbReference>
<comment type="subcellular location">
    <subcellularLocation>
        <location evidence="10">Cytoplasm</location>
    </subcellularLocation>
</comment>
<gene>
    <name evidence="10" type="primary">trmFO</name>
    <name evidence="12" type="ORF">HDF14_003211</name>
</gene>
<feature type="binding site" evidence="10">
    <location>
        <begin position="10"/>
        <end position="15"/>
    </location>
    <ligand>
        <name>FAD</name>
        <dbReference type="ChEBI" id="CHEBI:57692"/>
    </ligand>
</feature>
<keyword evidence="13" id="KW-1185">Reference proteome</keyword>
<dbReference type="GO" id="GO:0002098">
    <property type="term" value="P:tRNA wobble uridine modification"/>
    <property type="evidence" value="ECO:0007669"/>
    <property type="project" value="TreeGrafter"/>
</dbReference>
<dbReference type="EC" id="2.1.1.74" evidence="10"/>
<keyword evidence="2 10" id="KW-0963">Cytoplasm</keyword>
<evidence type="ECO:0000256" key="6">
    <source>
        <dbReference type="ARBA" id="ARBA00022694"/>
    </source>
</evidence>
<protein>
    <recommendedName>
        <fullName evidence="10">Methylenetetrahydrofolate--tRNA-(uracil-5-)-methyltransferase TrmFO</fullName>
        <ecNumber evidence="10">2.1.1.74</ecNumber>
    </recommendedName>
    <alternativeName>
        <fullName evidence="10">Folate-dependent tRNA (uracil-5-)-methyltransferase</fullName>
    </alternativeName>
    <alternativeName>
        <fullName evidence="10">Folate-dependent tRNA(M-5-U54)-methyltransferase</fullName>
    </alternativeName>
</protein>
<dbReference type="Gene3D" id="3.50.50.60">
    <property type="entry name" value="FAD/NAD(P)-binding domain"/>
    <property type="match status" value="2"/>
</dbReference>
<name>A0A9X0U4N0_9BACT</name>
<dbReference type="Pfam" id="PF01134">
    <property type="entry name" value="GIDA"/>
    <property type="match status" value="1"/>
</dbReference>
<keyword evidence="8 10" id="KW-0521">NADP</keyword>
<dbReference type="PANTHER" id="PTHR11806:SF2">
    <property type="entry name" value="METHYLENETETRAHYDROFOLATE--TRNA-(URACIL-5-)-METHYLTRANSFERASE TRMFO"/>
    <property type="match status" value="1"/>
</dbReference>
<keyword evidence="6 10" id="KW-0819">tRNA processing</keyword>
<feature type="domain" description="MnmG N-terminal" evidence="11">
    <location>
        <begin position="6"/>
        <end position="379"/>
    </location>
</feature>
<dbReference type="Proteomes" id="UP000535182">
    <property type="component" value="Unassembled WGS sequence"/>
</dbReference>
<evidence type="ECO:0000256" key="2">
    <source>
        <dbReference type="ARBA" id="ARBA00022490"/>
    </source>
</evidence>
<evidence type="ECO:0000256" key="4">
    <source>
        <dbReference type="ARBA" id="ARBA00022630"/>
    </source>
</evidence>
<dbReference type="HAMAP" id="MF_01037">
    <property type="entry name" value="TrmFO"/>
    <property type="match status" value="1"/>
</dbReference>
<dbReference type="InterPro" id="IPR002218">
    <property type="entry name" value="MnmG-rel"/>
</dbReference>
<evidence type="ECO:0000313" key="12">
    <source>
        <dbReference type="EMBL" id="MBB5329589.1"/>
    </source>
</evidence>
<dbReference type="InterPro" id="IPR004417">
    <property type="entry name" value="TrmFO"/>
</dbReference>
<dbReference type="NCBIfam" id="NF003739">
    <property type="entry name" value="PRK05335.1"/>
    <property type="match status" value="1"/>
</dbReference>
<dbReference type="InterPro" id="IPR036188">
    <property type="entry name" value="FAD/NAD-bd_sf"/>
</dbReference>
<reference evidence="12 13" key="1">
    <citation type="submission" date="2020-08" db="EMBL/GenBank/DDBJ databases">
        <title>Genomic Encyclopedia of Type Strains, Phase IV (KMG-V): Genome sequencing to study the core and pangenomes of soil and plant-associated prokaryotes.</title>
        <authorList>
            <person name="Whitman W."/>
        </authorList>
    </citation>
    <scope>NUCLEOTIDE SEQUENCE [LARGE SCALE GENOMIC DNA]</scope>
    <source>
        <strain evidence="12 13">X5P2</strain>
    </source>
</reference>
<dbReference type="GO" id="GO:0005829">
    <property type="term" value="C:cytosol"/>
    <property type="evidence" value="ECO:0007669"/>
    <property type="project" value="TreeGrafter"/>
</dbReference>
<evidence type="ECO:0000256" key="8">
    <source>
        <dbReference type="ARBA" id="ARBA00022857"/>
    </source>
</evidence>
<comment type="function">
    <text evidence="10">Catalyzes the folate-dependent formation of 5-methyl-uridine at position 54 (M-5-U54) in all tRNAs.</text>
</comment>
<keyword evidence="3 10" id="KW-0489">Methyltransferase</keyword>
<dbReference type="InterPro" id="IPR040131">
    <property type="entry name" value="MnmG_N"/>
</dbReference>
<dbReference type="GO" id="GO:0050660">
    <property type="term" value="F:flavin adenine dinucleotide binding"/>
    <property type="evidence" value="ECO:0007669"/>
    <property type="project" value="UniProtKB-UniRule"/>
</dbReference>
<evidence type="ECO:0000313" key="13">
    <source>
        <dbReference type="Proteomes" id="UP000535182"/>
    </source>
</evidence>
<keyword evidence="7 10" id="KW-0274">FAD</keyword>
<evidence type="ECO:0000256" key="10">
    <source>
        <dbReference type="HAMAP-Rule" id="MF_01037"/>
    </source>
</evidence>